<reference evidence="2 3" key="1">
    <citation type="submission" date="2020-08" db="EMBL/GenBank/DDBJ databases">
        <title>Genomic Encyclopedia of Type Strains, Phase IV (KMG-IV): sequencing the most valuable type-strain genomes for metagenomic binning, comparative biology and taxonomic classification.</title>
        <authorList>
            <person name="Goeker M."/>
        </authorList>
    </citation>
    <scope>NUCLEOTIDE SEQUENCE [LARGE SCALE GENOMIC DNA]</scope>
    <source>
        <strain evidence="2 3">DSM 13481</strain>
    </source>
</reference>
<evidence type="ECO:0000313" key="2">
    <source>
        <dbReference type="EMBL" id="MBB6062549.1"/>
    </source>
</evidence>
<evidence type="ECO:0000259" key="1">
    <source>
        <dbReference type="Pfam" id="PF01208"/>
    </source>
</evidence>
<dbReference type="PANTHER" id="PTHR47099:SF1">
    <property type="entry name" value="METHYLCOBAMIDE:COM METHYLTRANSFERASE MTBA"/>
    <property type="match status" value="1"/>
</dbReference>
<dbReference type="Proteomes" id="UP000555828">
    <property type="component" value="Unassembled WGS sequence"/>
</dbReference>
<feature type="domain" description="Uroporphyrinogen decarboxylase (URO-D)" evidence="1">
    <location>
        <begin position="5"/>
        <end position="335"/>
    </location>
</feature>
<name>A0A841GS59_9BACT</name>
<dbReference type="Gene3D" id="3.20.20.210">
    <property type="match status" value="1"/>
</dbReference>
<dbReference type="GO" id="GO:0006779">
    <property type="term" value="P:porphyrin-containing compound biosynthetic process"/>
    <property type="evidence" value="ECO:0007669"/>
    <property type="project" value="InterPro"/>
</dbReference>
<dbReference type="InterPro" id="IPR052024">
    <property type="entry name" value="Methanogen_methyltrans"/>
</dbReference>
<keyword evidence="2" id="KW-0456">Lyase</keyword>
<dbReference type="RefSeq" id="WP_184619213.1">
    <property type="nucleotide sequence ID" value="NZ_JACHEX010000002.1"/>
</dbReference>
<protein>
    <submittedName>
        <fullName evidence="2">Uroporphyrinogen decarboxylase</fullName>
        <ecNumber evidence="2">4.1.1.37</ecNumber>
    </submittedName>
</protein>
<accession>A0A841GS59</accession>
<dbReference type="SUPFAM" id="SSF51726">
    <property type="entry name" value="UROD/MetE-like"/>
    <property type="match status" value="1"/>
</dbReference>
<sequence length="342" mass="38925">MKNITSRERTLKALSYKEPDKVPLFLAFTFYGAKELGITIKEYFSKSENVVYAQRKLREKYNHDFYYVFFYASLEIEAFGGESIFIDNGPPNAGEPIIKKLSDIDNLKIPDVRNSFVLKKVFETENALKNTDIPVIGVIISPFSLPIMQMGFDKYIELIYFQRDYFWKLMRKNMDFSSNFANTQLKAGADIIVYFDPLLSTEMMPKKVLKETGFLVAKEMFKKIAGPIAIHMASARVSDSVEDIIDPKVRVVSFGTDDDIEKLKETFKGKIAFVGNLDGISMKHWTVKEAKEKVKKLILKGAKGGGFIIGDTHGEIPWYVSEEVLLSISESVQKYGTYPIRG</sequence>
<organism evidence="2 3">
    <name type="scientific">Thermosipho japonicus</name>
    <dbReference type="NCBI Taxonomy" id="90323"/>
    <lineage>
        <taxon>Bacteria</taxon>
        <taxon>Thermotogati</taxon>
        <taxon>Thermotogota</taxon>
        <taxon>Thermotogae</taxon>
        <taxon>Thermotogales</taxon>
        <taxon>Fervidobacteriaceae</taxon>
        <taxon>Thermosipho</taxon>
    </lineage>
</organism>
<evidence type="ECO:0000313" key="3">
    <source>
        <dbReference type="Proteomes" id="UP000555828"/>
    </source>
</evidence>
<gene>
    <name evidence="2" type="ORF">HNP65_000987</name>
</gene>
<dbReference type="InterPro" id="IPR038071">
    <property type="entry name" value="UROD/MetE-like_sf"/>
</dbReference>
<dbReference type="Pfam" id="PF01208">
    <property type="entry name" value="URO-D"/>
    <property type="match status" value="1"/>
</dbReference>
<proteinExistence type="predicted"/>
<dbReference type="GO" id="GO:0004853">
    <property type="term" value="F:uroporphyrinogen decarboxylase activity"/>
    <property type="evidence" value="ECO:0007669"/>
    <property type="project" value="UniProtKB-EC"/>
</dbReference>
<dbReference type="InterPro" id="IPR000257">
    <property type="entry name" value="Uroporphyrinogen_deCOase"/>
</dbReference>
<dbReference type="CDD" id="cd03465">
    <property type="entry name" value="URO-D_like"/>
    <property type="match status" value="1"/>
</dbReference>
<dbReference type="EC" id="4.1.1.37" evidence="2"/>
<comment type="caution">
    <text evidence="2">The sequence shown here is derived from an EMBL/GenBank/DDBJ whole genome shotgun (WGS) entry which is preliminary data.</text>
</comment>
<dbReference type="AlphaFoldDB" id="A0A841GS59"/>
<dbReference type="PANTHER" id="PTHR47099">
    <property type="entry name" value="METHYLCOBAMIDE:COM METHYLTRANSFERASE MTBA"/>
    <property type="match status" value="1"/>
</dbReference>
<keyword evidence="3" id="KW-1185">Reference proteome</keyword>
<dbReference type="EMBL" id="JACHEX010000002">
    <property type="protein sequence ID" value="MBB6062549.1"/>
    <property type="molecule type" value="Genomic_DNA"/>
</dbReference>